<dbReference type="Proteomes" id="UP001633002">
    <property type="component" value="Unassembled WGS sequence"/>
</dbReference>
<evidence type="ECO:0000313" key="2">
    <source>
        <dbReference type="EMBL" id="KAL3697115.1"/>
    </source>
</evidence>
<feature type="region of interest" description="Disordered" evidence="1">
    <location>
        <begin position="1"/>
        <end position="162"/>
    </location>
</feature>
<comment type="caution">
    <text evidence="2">The sequence shown here is derived from an EMBL/GenBank/DDBJ whole genome shotgun (WGS) entry which is preliminary data.</text>
</comment>
<protein>
    <submittedName>
        <fullName evidence="2">Uncharacterized protein</fullName>
    </submittedName>
</protein>
<evidence type="ECO:0000313" key="3">
    <source>
        <dbReference type="Proteomes" id="UP001633002"/>
    </source>
</evidence>
<feature type="compositionally biased region" description="Pro residues" evidence="1">
    <location>
        <begin position="90"/>
        <end position="101"/>
    </location>
</feature>
<reference evidence="2 3" key="1">
    <citation type="submission" date="2024-09" db="EMBL/GenBank/DDBJ databases">
        <title>Chromosome-scale assembly of Riccia sorocarpa.</title>
        <authorList>
            <person name="Paukszto L."/>
        </authorList>
    </citation>
    <scope>NUCLEOTIDE SEQUENCE [LARGE SCALE GENOMIC DNA]</scope>
    <source>
        <strain evidence="2">LP-2024</strain>
        <tissue evidence="2">Aerial parts of the thallus</tissue>
    </source>
</reference>
<evidence type="ECO:0000256" key="1">
    <source>
        <dbReference type="SAM" id="MobiDB-lite"/>
    </source>
</evidence>
<keyword evidence="3" id="KW-1185">Reference proteome</keyword>
<proteinExistence type="predicted"/>
<gene>
    <name evidence="2" type="ORF">R1sor_011191</name>
</gene>
<feature type="compositionally biased region" description="Basic and acidic residues" evidence="1">
    <location>
        <begin position="102"/>
        <end position="119"/>
    </location>
</feature>
<feature type="compositionally biased region" description="Basic and acidic residues" evidence="1">
    <location>
        <begin position="45"/>
        <end position="62"/>
    </location>
</feature>
<organism evidence="2 3">
    <name type="scientific">Riccia sorocarpa</name>
    <dbReference type="NCBI Taxonomy" id="122646"/>
    <lineage>
        <taxon>Eukaryota</taxon>
        <taxon>Viridiplantae</taxon>
        <taxon>Streptophyta</taxon>
        <taxon>Embryophyta</taxon>
        <taxon>Marchantiophyta</taxon>
        <taxon>Marchantiopsida</taxon>
        <taxon>Marchantiidae</taxon>
        <taxon>Marchantiales</taxon>
        <taxon>Ricciaceae</taxon>
        <taxon>Riccia</taxon>
    </lineage>
</organism>
<name>A0ABD3I433_9MARC</name>
<dbReference type="AlphaFoldDB" id="A0ABD3I433"/>
<accession>A0ABD3I433</accession>
<sequence length="308" mass="34673">MVRTRGLGALPPSSTPPPPARQSRRERERGRGRGRGHGALPPTLPRRETRSGGRDPPPRPKTSDPPPRPSDPRPSDPPPHRSGARYSDLPPRPSDPGPSDPPSRRSDSRSSDPPPHRSDPGPSDPPSCRFDPDSVPERSAIPRRPRQSHRAPSSTEGPSDTLAMVREGIRPLFDGAEGERRDFSKDELERLFAGVIERVQATHPTLSTHCRLYLLRHPDLHLTISHLTTEEQYRLFTDIRSRFSRGEELSEKELRDIVSQHFRDHKHGRLRKLKTMLSELDYDTDLDASLEKPAWISETSWAVMLPDA</sequence>
<dbReference type="EMBL" id="JBJQOH010000002">
    <property type="protein sequence ID" value="KAL3697115.1"/>
    <property type="molecule type" value="Genomic_DNA"/>
</dbReference>